<evidence type="ECO:0000256" key="8">
    <source>
        <dbReference type="ARBA" id="ARBA00022989"/>
    </source>
</evidence>
<keyword evidence="14" id="KW-1185">Reference proteome</keyword>
<evidence type="ECO:0000256" key="4">
    <source>
        <dbReference type="ARBA" id="ARBA00022692"/>
    </source>
</evidence>
<name>A0ABD0YB31_9HEMI</name>
<feature type="compositionally biased region" description="Basic residues" evidence="11">
    <location>
        <begin position="228"/>
        <end position="239"/>
    </location>
</feature>
<dbReference type="GO" id="GO:0005789">
    <property type="term" value="C:endoplasmic reticulum membrane"/>
    <property type="evidence" value="ECO:0007669"/>
    <property type="project" value="UniProtKB-SubCell"/>
</dbReference>
<feature type="region of interest" description="Disordered" evidence="11">
    <location>
        <begin position="227"/>
        <end position="251"/>
    </location>
</feature>
<evidence type="ECO:0000256" key="2">
    <source>
        <dbReference type="ARBA" id="ARBA00010120"/>
    </source>
</evidence>
<evidence type="ECO:0000256" key="1">
    <source>
        <dbReference type="ARBA" id="ARBA00004477"/>
    </source>
</evidence>
<organism evidence="13 14">
    <name type="scientific">Ranatra chinensis</name>
    <dbReference type="NCBI Taxonomy" id="642074"/>
    <lineage>
        <taxon>Eukaryota</taxon>
        <taxon>Metazoa</taxon>
        <taxon>Ecdysozoa</taxon>
        <taxon>Arthropoda</taxon>
        <taxon>Hexapoda</taxon>
        <taxon>Insecta</taxon>
        <taxon>Pterygota</taxon>
        <taxon>Neoptera</taxon>
        <taxon>Paraneoptera</taxon>
        <taxon>Hemiptera</taxon>
        <taxon>Heteroptera</taxon>
        <taxon>Panheteroptera</taxon>
        <taxon>Nepomorpha</taxon>
        <taxon>Nepidae</taxon>
        <taxon>Ranatrinae</taxon>
        <taxon>Ranatra</taxon>
    </lineage>
</organism>
<dbReference type="InterPro" id="IPR000133">
    <property type="entry name" value="ER_ret_rcpt"/>
</dbReference>
<evidence type="ECO:0000313" key="14">
    <source>
        <dbReference type="Proteomes" id="UP001558652"/>
    </source>
</evidence>
<comment type="subcellular location">
    <subcellularLocation>
        <location evidence="1">Endoplasmic reticulum membrane</location>
        <topology evidence="1">Multi-pass membrane protein</topology>
    </subcellularLocation>
</comment>
<dbReference type="AlphaFoldDB" id="A0ABD0YB31"/>
<feature type="transmembrane region" description="Helical" evidence="12">
    <location>
        <begin position="184"/>
        <end position="203"/>
    </location>
</feature>
<accession>A0ABD0YB31</accession>
<keyword evidence="8 12" id="KW-1133">Transmembrane helix</keyword>
<feature type="transmembrane region" description="Helical" evidence="12">
    <location>
        <begin position="37"/>
        <end position="57"/>
    </location>
</feature>
<evidence type="ECO:0000256" key="10">
    <source>
        <dbReference type="ARBA" id="ARBA00023170"/>
    </source>
</evidence>
<protein>
    <submittedName>
        <fullName evidence="13">Uncharacterized protein</fullName>
    </submittedName>
</protein>
<dbReference type="EMBL" id="JBFDAA010000018">
    <property type="protein sequence ID" value="KAL1116238.1"/>
    <property type="molecule type" value="Genomic_DNA"/>
</dbReference>
<evidence type="ECO:0000256" key="5">
    <source>
        <dbReference type="ARBA" id="ARBA00022824"/>
    </source>
</evidence>
<evidence type="ECO:0000313" key="13">
    <source>
        <dbReference type="EMBL" id="KAL1116238.1"/>
    </source>
</evidence>
<evidence type="ECO:0000256" key="9">
    <source>
        <dbReference type="ARBA" id="ARBA00023136"/>
    </source>
</evidence>
<dbReference type="PANTHER" id="PTHR10585">
    <property type="entry name" value="ER LUMEN PROTEIN RETAINING RECEPTOR"/>
    <property type="match status" value="1"/>
</dbReference>
<keyword evidence="5" id="KW-0256">Endoplasmic reticulum</keyword>
<reference evidence="13 14" key="1">
    <citation type="submission" date="2024-07" db="EMBL/GenBank/DDBJ databases">
        <title>Chromosome-level genome assembly of the water stick insect Ranatra chinensis (Heteroptera: Nepidae).</title>
        <authorList>
            <person name="Liu X."/>
        </authorList>
    </citation>
    <scope>NUCLEOTIDE SEQUENCE [LARGE SCALE GENOMIC DNA]</scope>
    <source>
        <strain evidence="13">Cailab_2021Rc</strain>
        <tissue evidence="13">Muscle</tissue>
    </source>
</reference>
<evidence type="ECO:0000256" key="7">
    <source>
        <dbReference type="ARBA" id="ARBA00022927"/>
    </source>
</evidence>
<keyword evidence="10" id="KW-0675">Receptor</keyword>
<evidence type="ECO:0000256" key="3">
    <source>
        <dbReference type="ARBA" id="ARBA00022448"/>
    </source>
</evidence>
<keyword evidence="6" id="KW-0931">ER-Golgi transport</keyword>
<keyword evidence="7" id="KW-0653">Protein transport</keyword>
<evidence type="ECO:0000256" key="11">
    <source>
        <dbReference type="SAM" id="MobiDB-lite"/>
    </source>
</evidence>
<evidence type="ECO:0000256" key="12">
    <source>
        <dbReference type="SAM" id="Phobius"/>
    </source>
</evidence>
<comment type="similarity">
    <text evidence="2">Belongs to the ERD2 family.</text>
</comment>
<feature type="transmembrane region" description="Helical" evidence="12">
    <location>
        <begin position="6"/>
        <end position="25"/>
    </location>
</feature>
<dbReference type="GO" id="GO:0016192">
    <property type="term" value="P:vesicle-mediated transport"/>
    <property type="evidence" value="ECO:0007669"/>
    <property type="project" value="UniProtKB-KW"/>
</dbReference>
<comment type="caution">
    <text evidence="13">The sequence shown here is derived from an EMBL/GenBank/DDBJ whole genome shotgun (WGS) entry which is preliminary data.</text>
</comment>
<feature type="transmembrane region" description="Helical" evidence="12">
    <location>
        <begin position="151"/>
        <end position="172"/>
    </location>
</feature>
<evidence type="ECO:0000256" key="6">
    <source>
        <dbReference type="ARBA" id="ARBA00022892"/>
    </source>
</evidence>
<gene>
    <name evidence="13" type="ORF">AAG570_005733</name>
</gene>
<proteinExistence type="inferred from homology"/>
<keyword evidence="9 12" id="KW-0472">Membrane</keyword>
<feature type="transmembrane region" description="Helical" evidence="12">
    <location>
        <begin position="63"/>
        <end position="85"/>
    </location>
</feature>
<dbReference type="Proteomes" id="UP001558652">
    <property type="component" value="Unassembled WGS sequence"/>
</dbReference>
<dbReference type="GO" id="GO:0015031">
    <property type="term" value="P:protein transport"/>
    <property type="evidence" value="ECO:0007669"/>
    <property type="project" value="UniProtKB-KW"/>
</dbReference>
<keyword evidence="4 12" id="KW-0812">Transmembrane</keyword>
<dbReference type="Pfam" id="PF00810">
    <property type="entry name" value="ER_lumen_recept"/>
    <property type="match status" value="1"/>
</dbReference>
<feature type="transmembrane region" description="Helical" evidence="12">
    <location>
        <begin position="97"/>
        <end position="115"/>
    </location>
</feature>
<sequence length="273" mass="30960">MNIFLLLSLCLRILSVGVMIARLCFKRTCKGLSRKTQTLFLLVFLCQLVLFIIPRRMHSFESSLIFLCFNALVLGQFIVLITFSYYRRTFDPTKDIIRIESLVGFVVMVYLLQFIGLPYEVLLHSQAFIDGIAALPQVCTTAITEEGRDGFLFAYFLLLAAYKLCYIVSMWITYGPTNSESSLQMVSLSVFQLLTYIFFFIVLRTPYDQIVEEHIFEEIAENSAPKRINSKKGKGRKHKILDNSSGKNDAVNHDNVGGSMADIGCDGNNSVHL</sequence>
<keyword evidence="3" id="KW-0813">Transport</keyword>